<dbReference type="InterPro" id="IPR051015">
    <property type="entry name" value="EvgA-like"/>
</dbReference>
<sequence length="282" mass="29216">MDGLGRKWPDSNVGFQMMSMTARFPGTVSSLAEDGLENGIAGVGASPRHRTFLVVDGQALVRRGAALMLTTQFPGASALEAGTVEEALTQAMSAPGIDLVLLDLDSLSGSRVEAIAQLTSALGSVPVVAVSAVQEGDEVIASIRAGARAYVLKTGPTEVLERTLTLILSGENYVAMPRQALTAALAGVRGASGPAMGQAPANREAALADRLTERQQDIFRLILAGCSNKEIARELGVLEGTVKVHVRAVMQKLGAKNRTQVAVAAARSGFGSMAFMAGTLTN</sequence>
<keyword evidence="1" id="KW-0238">DNA-binding</keyword>
<feature type="domain" description="Response regulatory" evidence="4">
    <location>
        <begin position="51"/>
        <end position="168"/>
    </location>
</feature>
<dbReference type="InterPro" id="IPR001789">
    <property type="entry name" value="Sig_transdc_resp-reg_receiver"/>
</dbReference>
<evidence type="ECO:0000313" key="6">
    <source>
        <dbReference type="EMBL" id="TWB47185.1"/>
    </source>
</evidence>
<dbReference type="PANTHER" id="PTHR45566:SF2">
    <property type="entry name" value="NARL SUBFAMILY"/>
    <property type="match status" value="1"/>
</dbReference>
<dbReference type="PROSITE" id="PS50110">
    <property type="entry name" value="RESPONSE_REGULATORY"/>
    <property type="match status" value="1"/>
</dbReference>
<comment type="caution">
    <text evidence="6">The sequence shown here is derived from an EMBL/GenBank/DDBJ whole genome shotgun (WGS) entry which is preliminary data.</text>
</comment>
<dbReference type="PRINTS" id="PR00038">
    <property type="entry name" value="HTHLUXR"/>
</dbReference>
<dbReference type="PROSITE" id="PS00622">
    <property type="entry name" value="HTH_LUXR_1"/>
    <property type="match status" value="1"/>
</dbReference>
<evidence type="ECO:0000256" key="2">
    <source>
        <dbReference type="PROSITE-ProRule" id="PRU00169"/>
    </source>
</evidence>
<dbReference type="Pfam" id="PF00196">
    <property type="entry name" value="GerE"/>
    <property type="match status" value="1"/>
</dbReference>
<dbReference type="SUPFAM" id="SSF52172">
    <property type="entry name" value="CheY-like"/>
    <property type="match status" value="1"/>
</dbReference>
<dbReference type="Proteomes" id="UP000318050">
    <property type="component" value="Unassembled WGS sequence"/>
</dbReference>
<dbReference type="Proteomes" id="UP000319859">
    <property type="component" value="Unassembled WGS sequence"/>
</dbReference>
<accession>A0A560HL14</accession>
<dbReference type="GO" id="GO:0006355">
    <property type="term" value="P:regulation of DNA-templated transcription"/>
    <property type="evidence" value="ECO:0007669"/>
    <property type="project" value="InterPro"/>
</dbReference>
<gene>
    <name evidence="5" type="ORF">FBZ89_104131</name>
    <name evidence="6" type="ORF">FBZ92_13751</name>
</gene>
<evidence type="ECO:0000259" key="4">
    <source>
        <dbReference type="PROSITE" id="PS50110"/>
    </source>
</evidence>
<dbReference type="SMART" id="SM00448">
    <property type="entry name" value="REC"/>
    <property type="match status" value="1"/>
</dbReference>
<dbReference type="InterPro" id="IPR011006">
    <property type="entry name" value="CheY-like_superfamily"/>
</dbReference>
<proteinExistence type="predicted"/>
<name>A0A560HL14_9PROT</name>
<reference evidence="7 8" key="1">
    <citation type="submission" date="2019-06" db="EMBL/GenBank/DDBJ databases">
        <title>Genomic Encyclopedia of Type Strains, Phase IV (KMG-V): Genome sequencing to study the core and pangenomes of soil and plant-associated prokaryotes.</title>
        <authorList>
            <person name="Whitman W."/>
        </authorList>
    </citation>
    <scope>NUCLEOTIDE SEQUENCE [LARGE SCALE GENOMIC DNA]</scope>
    <source>
        <strain evidence="6 7">BR 11140</strain>
        <strain evidence="5 8">BR 11880</strain>
    </source>
</reference>
<dbReference type="SMART" id="SM00421">
    <property type="entry name" value="HTH_LUXR"/>
    <property type="match status" value="1"/>
</dbReference>
<evidence type="ECO:0000313" key="8">
    <source>
        <dbReference type="Proteomes" id="UP000319859"/>
    </source>
</evidence>
<dbReference type="InterPro" id="IPR016032">
    <property type="entry name" value="Sig_transdc_resp-reg_C-effctor"/>
</dbReference>
<evidence type="ECO:0000313" key="7">
    <source>
        <dbReference type="Proteomes" id="UP000318050"/>
    </source>
</evidence>
<feature type="domain" description="HTH luxR-type" evidence="3">
    <location>
        <begin position="204"/>
        <end position="269"/>
    </location>
</feature>
<dbReference type="InterPro" id="IPR000792">
    <property type="entry name" value="Tscrpt_reg_LuxR_C"/>
</dbReference>
<dbReference type="PROSITE" id="PS50043">
    <property type="entry name" value="HTH_LUXR_2"/>
    <property type="match status" value="1"/>
</dbReference>
<feature type="modified residue" description="4-aspartylphosphate" evidence="2">
    <location>
        <position position="103"/>
    </location>
</feature>
<dbReference type="CDD" id="cd06170">
    <property type="entry name" value="LuxR_C_like"/>
    <property type="match status" value="1"/>
</dbReference>
<dbReference type="EMBL" id="VITN01000004">
    <property type="protein sequence ID" value="TWB21883.1"/>
    <property type="molecule type" value="Genomic_DNA"/>
</dbReference>
<dbReference type="SUPFAM" id="SSF46894">
    <property type="entry name" value="C-terminal effector domain of the bipartite response regulators"/>
    <property type="match status" value="1"/>
</dbReference>
<evidence type="ECO:0000259" key="3">
    <source>
        <dbReference type="PROSITE" id="PS50043"/>
    </source>
</evidence>
<dbReference type="GO" id="GO:0000160">
    <property type="term" value="P:phosphorelay signal transduction system"/>
    <property type="evidence" value="ECO:0007669"/>
    <property type="project" value="InterPro"/>
</dbReference>
<dbReference type="Pfam" id="PF00072">
    <property type="entry name" value="Response_reg"/>
    <property type="match status" value="1"/>
</dbReference>
<dbReference type="EMBL" id="VITT01000037">
    <property type="protein sequence ID" value="TWB47185.1"/>
    <property type="molecule type" value="Genomic_DNA"/>
</dbReference>
<protein>
    <submittedName>
        <fullName evidence="6">LuxR family two component transcriptional regulator</fullName>
    </submittedName>
</protein>
<dbReference type="GO" id="GO:0003677">
    <property type="term" value="F:DNA binding"/>
    <property type="evidence" value="ECO:0007669"/>
    <property type="project" value="UniProtKB-KW"/>
</dbReference>
<organism evidence="6 7">
    <name type="scientific">Nitrospirillum amazonense</name>
    <dbReference type="NCBI Taxonomy" id="28077"/>
    <lineage>
        <taxon>Bacteria</taxon>
        <taxon>Pseudomonadati</taxon>
        <taxon>Pseudomonadota</taxon>
        <taxon>Alphaproteobacteria</taxon>
        <taxon>Rhodospirillales</taxon>
        <taxon>Azospirillaceae</taxon>
        <taxon>Nitrospirillum</taxon>
    </lineage>
</organism>
<evidence type="ECO:0000256" key="1">
    <source>
        <dbReference type="ARBA" id="ARBA00023125"/>
    </source>
</evidence>
<dbReference type="Gene3D" id="3.40.50.2300">
    <property type="match status" value="1"/>
</dbReference>
<dbReference type="PANTHER" id="PTHR45566">
    <property type="entry name" value="HTH-TYPE TRANSCRIPTIONAL REGULATOR YHJB-RELATED"/>
    <property type="match status" value="1"/>
</dbReference>
<evidence type="ECO:0000313" key="5">
    <source>
        <dbReference type="EMBL" id="TWB21883.1"/>
    </source>
</evidence>
<keyword evidence="2" id="KW-0597">Phosphoprotein</keyword>
<dbReference type="AlphaFoldDB" id="A0A560HL14"/>